<dbReference type="Proteomes" id="UP000193100">
    <property type="component" value="Chromosome"/>
</dbReference>
<feature type="domain" description="GGDEF" evidence="3">
    <location>
        <begin position="399"/>
        <end position="538"/>
    </location>
</feature>
<dbReference type="NCBIfam" id="TIGR00254">
    <property type="entry name" value="GGDEF"/>
    <property type="match status" value="1"/>
</dbReference>
<dbReference type="Pfam" id="PF00990">
    <property type="entry name" value="GGDEF"/>
    <property type="match status" value="1"/>
</dbReference>
<dbReference type="CDD" id="cd01949">
    <property type="entry name" value="GGDEF"/>
    <property type="match status" value="1"/>
</dbReference>
<gene>
    <name evidence="4" type="primary">cdpA</name>
    <name evidence="4" type="ORF">MARSALSMR5_00200</name>
</gene>
<dbReference type="InterPro" id="IPR043128">
    <property type="entry name" value="Rev_trsase/Diguanyl_cyclase"/>
</dbReference>
<dbReference type="CDD" id="cd12913">
    <property type="entry name" value="PDC1_MCP_like"/>
    <property type="match status" value="1"/>
</dbReference>
<keyword evidence="1" id="KW-0812">Transmembrane</keyword>
<dbReference type="CDD" id="cd01948">
    <property type="entry name" value="EAL"/>
    <property type="match status" value="1"/>
</dbReference>
<protein>
    <submittedName>
        <fullName evidence="4">Cyclic di-GMP phosphodiesterase CdpA</fullName>
        <ecNumber evidence="4">3.1.4.52</ecNumber>
    </submittedName>
</protein>
<evidence type="ECO:0000259" key="3">
    <source>
        <dbReference type="PROSITE" id="PS50887"/>
    </source>
</evidence>
<feature type="domain" description="EAL" evidence="2">
    <location>
        <begin position="548"/>
        <end position="789"/>
    </location>
</feature>
<dbReference type="SMART" id="SM00052">
    <property type="entry name" value="EAL"/>
    <property type="match status" value="1"/>
</dbReference>
<dbReference type="PANTHER" id="PTHR33121:SF71">
    <property type="entry name" value="OXYGEN SENSOR PROTEIN DOSP"/>
    <property type="match status" value="1"/>
</dbReference>
<dbReference type="Pfam" id="PF00563">
    <property type="entry name" value="EAL"/>
    <property type="match status" value="1"/>
</dbReference>
<dbReference type="Gene3D" id="3.30.70.270">
    <property type="match status" value="1"/>
</dbReference>
<keyword evidence="1" id="KW-0472">Membrane</keyword>
<dbReference type="SMART" id="SM00267">
    <property type="entry name" value="GGDEF"/>
    <property type="match status" value="1"/>
</dbReference>
<dbReference type="SUPFAM" id="SSF55073">
    <property type="entry name" value="Nucleotide cyclase"/>
    <property type="match status" value="1"/>
</dbReference>
<feature type="transmembrane region" description="Helical" evidence="1">
    <location>
        <begin position="21"/>
        <end position="42"/>
    </location>
</feature>
<dbReference type="EC" id="3.1.4.52" evidence="4"/>
<proteinExistence type="predicted"/>
<dbReference type="InterPro" id="IPR050706">
    <property type="entry name" value="Cyclic-di-GMP_PDE-like"/>
</dbReference>
<evidence type="ECO:0000256" key="1">
    <source>
        <dbReference type="SAM" id="Phobius"/>
    </source>
</evidence>
<keyword evidence="4" id="KW-0378">Hydrolase</keyword>
<dbReference type="InterPro" id="IPR000160">
    <property type="entry name" value="GGDEF_dom"/>
</dbReference>
<dbReference type="Gene3D" id="3.30.450.20">
    <property type="entry name" value="PAS domain"/>
    <property type="match status" value="1"/>
</dbReference>
<dbReference type="InterPro" id="IPR035919">
    <property type="entry name" value="EAL_sf"/>
</dbReference>
<dbReference type="SUPFAM" id="SSF141868">
    <property type="entry name" value="EAL domain-like"/>
    <property type="match status" value="1"/>
</dbReference>
<dbReference type="PANTHER" id="PTHR33121">
    <property type="entry name" value="CYCLIC DI-GMP PHOSPHODIESTERASE PDEF"/>
    <property type="match status" value="1"/>
</dbReference>
<name>A0A1W6K4I3_9GAMM</name>
<sequence>MPGILPSRLTRRKTPSSRQSIMWMLGLLLLVFVVGMLLLSSLNLSYSRDALSELRRQQINEVVGAGLSRINARQSALASYTITLANVGESFHEMVESGMSGRALSIVRGSLEHTLNAHLQDFEGAAGAGLWFEPGVLSETGTSYMPYFLQGSDDNTLTRLDTESRFDHYRNAPWFGRTLEQEWTADPDNSGHVYWSPVYFDLNTERAVLTLASPMYDRDGNLLGMATTAWGADQIIDVVSRITVTQHSFAFLNDRNNRNLSSLSQGKDTRREQALIDAILALDLGADVDSARSLGEVGELTTRGLSAGNEDYELYYAATAGGMVYGAGVPRNEINAVLLPMERTNYRILVGTVSAMLILSLYLLYRIIQLIRELQASYTDDLTGLPNRVRLLRDLQNRQAAALLIINLDRFNQINSLFGNVCGDHVLLAVATRLTAFSRDHNREIFRVYRLPGDEFAVLAPAMAPEVAHQLAVQVRHLVTGDRVYWQEQRLTVDVSIGIALRNNRKPEDAADQLVSQAKVAVLQARETGRHHLLYDPAVGVEENYENNLYWANRLKEAIDHDRLVPWFQPIQDNQSGRISKYECLVRMVEPDGSVISAGRFMDIANKLRLNRRITELMIEKCFACFTGRDDEFSINLSYGDITEPETVAQILSAIETSGIGDRVIFEILESDGITNYDDIRTFIEQVKPYGCRIAIDDFGTGYSNFSHLLSLNVDFIKIDGSLIRNLHEDQTAFLVTSGIVQFARSLDIQTVAEFVHNEPVQAKVRELGIDFSQGEYVSMPVPAPGSAD</sequence>
<dbReference type="GO" id="GO:0071111">
    <property type="term" value="F:cyclic-guanylate-specific phosphodiesterase activity"/>
    <property type="evidence" value="ECO:0007669"/>
    <property type="project" value="UniProtKB-EC"/>
</dbReference>
<evidence type="ECO:0000259" key="2">
    <source>
        <dbReference type="PROSITE" id="PS50883"/>
    </source>
</evidence>
<dbReference type="RefSeq" id="WP_226909993.1">
    <property type="nucleotide sequence ID" value="NZ_CP020931.1"/>
</dbReference>
<dbReference type="InterPro" id="IPR029787">
    <property type="entry name" value="Nucleotide_cyclase"/>
</dbReference>
<dbReference type="EMBL" id="CP020931">
    <property type="protein sequence ID" value="ARM82305.1"/>
    <property type="molecule type" value="Genomic_DNA"/>
</dbReference>
<reference evidence="4 5" key="1">
    <citation type="submission" date="2017-04" db="EMBL/GenBank/DDBJ databases">
        <title>Genome Sequence of Marinobacter salarius strain SMR5 Isolated from a culture of the Diatom Skeletonema marinoi.</title>
        <authorList>
            <person name="Topel M."/>
            <person name="Pinder M.I.M."/>
            <person name="Johansson O.N."/>
            <person name="Kourtchenko O."/>
            <person name="Godhe A."/>
            <person name="Clarke A.K."/>
        </authorList>
    </citation>
    <scope>NUCLEOTIDE SEQUENCE [LARGE SCALE GENOMIC DNA]</scope>
    <source>
        <strain evidence="4 5">SMR5</strain>
    </source>
</reference>
<dbReference type="PROSITE" id="PS50883">
    <property type="entry name" value="EAL"/>
    <property type="match status" value="1"/>
</dbReference>
<dbReference type="PROSITE" id="PS50887">
    <property type="entry name" value="GGDEF"/>
    <property type="match status" value="1"/>
</dbReference>
<dbReference type="AlphaFoldDB" id="A0A1W6K4I3"/>
<accession>A0A1W6K4I3</accession>
<evidence type="ECO:0000313" key="4">
    <source>
        <dbReference type="EMBL" id="ARM82305.1"/>
    </source>
</evidence>
<dbReference type="Pfam" id="PF22673">
    <property type="entry name" value="MCP-like_PDC_1"/>
    <property type="match status" value="1"/>
</dbReference>
<feature type="transmembrane region" description="Helical" evidence="1">
    <location>
        <begin position="346"/>
        <end position="365"/>
    </location>
</feature>
<dbReference type="GeneID" id="77254219"/>
<dbReference type="Gene3D" id="3.20.20.450">
    <property type="entry name" value="EAL domain"/>
    <property type="match status" value="1"/>
</dbReference>
<keyword evidence="1" id="KW-1133">Transmembrane helix</keyword>
<dbReference type="STRING" id="1420917.AU15_04120"/>
<evidence type="ECO:0000313" key="5">
    <source>
        <dbReference type="Proteomes" id="UP000193100"/>
    </source>
</evidence>
<dbReference type="InterPro" id="IPR001633">
    <property type="entry name" value="EAL_dom"/>
</dbReference>
<organism evidence="4 5">
    <name type="scientific">Marinobacter salarius</name>
    <dbReference type="NCBI Taxonomy" id="1420917"/>
    <lineage>
        <taxon>Bacteria</taxon>
        <taxon>Pseudomonadati</taxon>
        <taxon>Pseudomonadota</taxon>
        <taxon>Gammaproteobacteria</taxon>
        <taxon>Pseudomonadales</taxon>
        <taxon>Marinobacteraceae</taxon>
        <taxon>Marinobacter</taxon>
    </lineage>
</organism>